<proteinExistence type="predicted"/>
<reference evidence="4" key="1">
    <citation type="submission" date="2016-10" db="EMBL/GenBank/DDBJ databases">
        <authorList>
            <person name="Varghese N."/>
            <person name="Submissions S."/>
        </authorList>
    </citation>
    <scope>NUCLEOTIDE SEQUENCE [LARGE SCALE GENOMIC DNA]</scope>
    <source>
        <strain evidence="4">DSM 7481</strain>
    </source>
</reference>
<dbReference type="AlphaFoldDB" id="A0A1I1W3W1"/>
<dbReference type="InterPro" id="IPR025421">
    <property type="entry name" value="DUF4148"/>
</dbReference>
<dbReference type="EMBL" id="FOMQ01000008">
    <property type="protein sequence ID" value="SFD89946.1"/>
    <property type="molecule type" value="Genomic_DNA"/>
</dbReference>
<name>A0A1I1W3W1_9BURK</name>
<evidence type="ECO:0008006" key="5">
    <source>
        <dbReference type="Google" id="ProtNLM"/>
    </source>
</evidence>
<keyword evidence="2" id="KW-0732">Signal</keyword>
<organism evidence="3 4">
    <name type="scientific">Paracidovorax konjaci</name>
    <dbReference type="NCBI Taxonomy" id="32040"/>
    <lineage>
        <taxon>Bacteria</taxon>
        <taxon>Pseudomonadati</taxon>
        <taxon>Pseudomonadota</taxon>
        <taxon>Betaproteobacteria</taxon>
        <taxon>Burkholderiales</taxon>
        <taxon>Comamonadaceae</taxon>
        <taxon>Paracidovorax</taxon>
    </lineage>
</organism>
<dbReference type="RefSeq" id="WP_092953231.1">
    <property type="nucleotide sequence ID" value="NZ_FOMQ01000008.1"/>
</dbReference>
<feature type="signal peptide" evidence="2">
    <location>
        <begin position="1"/>
        <end position="24"/>
    </location>
</feature>
<evidence type="ECO:0000313" key="4">
    <source>
        <dbReference type="Proteomes" id="UP000199517"/>
    </source>
</evidence>
<gene>
    <name evidence="3" type="ORF">SAMN04489710_108107</name>
</gene>
<protein>
    <recommendedName>
        <fullName evidence="5">DUF4148 domain-containing protein</fullName>
    </recommendedName>
</protein>
<evidence type="ECO:0000313" key="3">
    <source>
        <dbReference type="EMBL" id="SFD89946.1"/>
    </source>
</evidence>
<keyword evidence="4" id="KW-1185">Reference proteome</keyword>
<accession>A0A1I1W3W1</accession>
<dbReference type="Pfam" id="PF13663">
    <property type="entry name" value="DUF4148"/>
    <property type="match status" value="1"/>
</dbReference>
<sequence length="117" mass="12098">MQARKTSALLLSLAALAFAGAASAAPTSQEDWFGAEAAAQGPSLTRAEVAADLALWNRAGLNHAGEGDRTAIADPDYRQRVAEYRRLRSGPEFLAEVRRQGGDASAVAGQNASSGGN</sequence>
<feature type="chain" id="PRO_5011520878" description="DUF4148 domain-containing protein" evidence="2">
    <location>
        <begin position="25"/>
        <end position="117"/>
    </location>
</feature>
<dbReference type="Proteomes" id="UP000199517">
    <property type="component" value="Unassembled WGS sequence"/>
</dbReference>
<dbReference type="OrthoDB" id="7062301at2"/>
<feature type="compositionally biased region" description="Polar residues" evidence="1">
    <location>
        <begin position="108"/>
        <end position="117"/>
    </location>
</feature>
<evidence type="ECO:0000256" key="1">
    <source>
        <dbReference type="SAM" id="MobiDB-lite"/>
    </source>
</evidence>
<feature type="region of interest" description="Disordered" evidence="1">
    <location>
        <begin position="98"/>
        <end position="117"/>
    </location>
</feature>
<evidence type="ECO:0000256" key="2">
    <source>
        <dbReference type="SAM" id="SignalP"/>
    </source>
</evidence>
<dbReference type="STRING" id="32040.SAMN04489710_108107"/>